<dbReference type="InterPro" id="IPR036388">
    <property type="entry name" value="WH-like_DNA-bd_sf"/>
</dbReference>
<sequence length="82" mass="9410">MRNQDQISNTIVSMATERGVDKTICPSDVVRALFYKDWRRYMPEVRAAAIELQHAGKVVITQKGEMIDTDHIKGPIRIRIVK</sequence>
<dbReference type="KEGG" id="mgik:GO620_003240"/>
<dbReference type="Proteomes" id="UP000429232">
    <property type="component" value="Chromosome"/>
</dbReference>
<organism evidence="1 2">
    <name type="scientific">Mucilaginibacter ginkgonis</name>
    <dbReference type="NCBI Taxonomy" id="2682091"/>
    <lineage>
        <taxon>Bacteria</taxon>
        <taxon>Pseudomonadati</taxon>
        <taxon>Bacteroidota</taxon>
        <taxon>Sphingobacteriia</taxon>
        <taxon>Sphingobacteriales</taxon>
        <taxon>Sphingobacteriaceae</taxon>
        <taxon>Mucilaginibacter</taxon>
    </lineage>
</organism>
<dbReference type="EMBL" id="CP066775">
    <property type="protein sequence ID" value="QQL50485.1"/>
    <property type="molecule type" value="Genomic_DNA"/>
</dbReference>
<reference evidence="1 2" key="1">
    <citation type="submission" date="2020-12" db="EMBL/GenBank/DDBJ databases">
        <title>HMF7856_wgs.fasta genome submission.</title>
        <authorList>
            <person name="Kang H."/>
            <person name="Kim H."/>
            <person name="Joh K."/>
        </authorList>
    </citation>
    <scope>NUCLEOTIDE SEQUENCE [LARGE SCALE GENOMIC DNA]</scope>
    <source>
        <strain evidence="1 2">HMF7856</strain>
    </source>
</reference>
<dbReference type="Pfam" id="PF11625">
    <property type="entry name" value="DUF3253"/>
    <property type="match status" value="1"/>
</dbReference>
<protein>
    <submittedName>
        <fullName evidence="1">DUF3253 domain-containing protein</fullName>
    </submittedName>
</protein>
<accession>A0A6I4I1J9</accession>
<dbReference type="InterPro" id="IPR021660">
    <property type="entry name" value="DUF3253"/>
</dbReference>
<evidence type="ECO:0000313" key="2">
    <source>
        <dbReference type="Proteomes" id="UP000429232"/>
    </source>
</evidence>
<dbReference type="AlphaFoldDB" id="A0A6I4I1J9"/>
<keyword evidence="2" id="KW-1185">Reference proteome</keyword>
<dbReference type="SUPFAM" id="SSF46785">
    <property type="entry name" value="Winged helix' DNA-binding domain"/>
    <property type="match status" value="1"/>
</dbReference>
<name>A0A6I4I1J9_9SPHI</name>
<gene>
    <name evidence="1" type="ORF">GO620_003240</name>
</gene>
<proteinExistence type="predicted"/>
<evidence type="ECO:0000313" key="1">
    <source>
        <dbReference type="EMBL" id="QQL50485.1"/>
    </source>
</evidence>
<dbReference type="Gene3D" id="1.10.10.10">
    <property type="entry name" value="Winged helix-like DNA-binding domain superfamily/Winged helix DNA-binding domain"/>
    <property type="match status" value="1"/>
</dbReference>
<dbReference type="RefSeq" id="WP_157526307.1">
    <property type="nucleotide sequence ID" value="NZ_CP066775.1"/>
</dbReference>
<dbReference type="InterPro" id="IPR036390">
    <property type="entry name" value="WH_DNA-bd_sf"/>
</dbReference>